<name>A0A8C3E2G5_CORMO</name>
<reference evidence="1" key="2">
    <citation type="submission" date="2025-08" db="UniProtKB">
        <authorList>
            <consortium name="Ensembl"/>
        </authorList>
    </citation>
    <scope>IDENTIFICATION</scope>
</reference>
<evidence type="ECO:0000313" key="2">
    <source>
        <dbReference type="Proteomes" id="UP000694553"/>
    </source>
</evidence>
<dbReference type="Proteomes" id="UP000694553">
    <property type="component" value="Unassembled WGS sequence"/>
</dbReference>
<dbReference type="PANTHER" id="PTHR47388">
    <property type="entry name" value="TUMOR NECROSIS FACTOR RECEPTOR SUPERFAMILY MEMBER 18"/>
    <property type="match status" value="1"/>
</dbReference>
<dbReference type="CDD" id="cd13417">
    <property type="entry name" value="TNFRSF18"/>
    <property type="match status" value="1"/>
</dbReference>
<dbReference type="Ensembl" id="ENSCMUT00000016278.2">
    <property type="protein sequence ID" value="ENSCMUP00000015148.2"/>
    <property type="gene ID" value="ENSCMUG00000009455.2"/>
</dbReference>
<protein>
    <submittedName>
        <fullName evidence="1">TNF receptor superfamily member 18</fullName>
    </submittedName>
</protein>
<dbReference type="PANTHER" id="PTHR47388:SF1">
    <property type="entry name" value="TUMOR NECROSIS FACTOR RECEPTOR SUPERFAMILY MEMBER 18"/>
    <property type="match status" value="1"/>
</dbReference>
<evidence type="ECO:0000313" key="1">
    <source>
        <dbReference type="Ensembl" id="ENSCMUP00000015148.2"/>
    </source>
</evidence>
<accession>A0A8U7NDX2</accession>
<reference evidence="2" key="1">
    <citation type="submission" date="2019-10" db="EMBL/GenBank/DDBJ databases">
        <title>Corvus moneduloides (New Caledonian crow) genome, bCorMon1, primary haplotype.</title>
        <authorList>
            <person name="Rutz C."/>
            <person name="Fungtammasan C."/>
            <person name="Mountcastle J."/>
            <person name="Formenti G."/>
            <person name="Chow W."/>
            <person name="Howe K."/>
            <person name="Steele M.P."/>
            <person name="Fernandes J."/>
            <person name="Gilbert M.T.P."/>
            <person name="Fedrigo O."/>
            <person name="Jarvis E.D."/>
            <person name="Gemmell N."/>
        </authorList>
    </citation>
    <scope>NUCLEOTIDE SEQUENCE [LARGE SCALE GENOMIC DNA]</scope>
</reference>
<dbReference type="InterPro" id="IPR053107">
    <property type="entry name" value="TNFRSF18"/>
</dbReference>
<sequence length="449" mass="49643">MPKQRNGVFLLLVLLLGRWARQGRAGQCQDGEMRAVWGDGTKCCPKCTWKGGSSSPCEAAQDHDCKCPPGHSCADEPCQYCQKVPVCEPGHEPTRIGKVNFKFECKPCETGTYSSSRNGWCRNWTDCESSGFITLQEGNSTHNSVCGFPMRPLEPARIPLEFPSSTILAILTAVAVFVLILLTFLLHFCIWTLRKDKKNPPGDLGHNFPRLPPPPQLPLQGEESYSIQFPEEEHGEKTAEEKLSILSLKVYMQLPPPTKNSGKSRWKLELGCGPASPGLAVNSLAPSPGVTAPFQNIPRAFPAAAQWLGSAPVLPEPILASPSPSLDYLIPQERQWEDGAVATQNASKQNSTLEESFPNSWTRGEAQLWISSCFSHPKTFCAPSAFLSSGENGIFQRDLTNLALDTSRLWEETPFYFSHLEKTPKYFHSVAFRKTRSLEMDTFGSAKSH</sequence>
<dbReference type="GO" id="GO:0009897">
    <property type="term" value="C:external side of plasma membrane"/>
    <property type="evidence" value="ECO:0007669"/>
    <property type="project" value="TreeGrafter"/>
</dbReference>
<dbReference type="GO" id="GO:0045785">
    <property type="term" value="P:positive regulation of cell adhesion"/>
    <property type="evidence" value="ECO:0007669"/>
    <property type="project" value="TreeGrafter"/>
</dbReference>
<dbReference type="InterPro" id="IPR034018">
    <property type="entry name" value="TNFRSF18_N"/>
</dbReference>
<dbReference type="AlphaFoldDB" id="A0A8C3E2G5"/>
<organism evidence="1 2">
    <name type="scientific">Corvus moneduloides</name>
    <name type="common">New Caledonian crow</name>
    <dbReference type="NCBI Taxonomy" id="1196302"/>
    <lineage>
        <taxon>Eukaryota</taxon>
        <taxon>Metazoa</taxon>
        <taxon>Chordata</taxon>
        <taxon>Craniata</taxon>
        <taxon>Vertebrata</taxon>
        <taxon>Euteleostomi</taxon>
        <taxon>Archelosauria</taxon>
        <taxon>Archosauria</taxon>
        <taxon>Dinosauria</taxon>
        <taxon>Saurischia</taxon>
        <taxon>Theropoda</taxon>
        <taxon>Coelurosauria</taxon>
        <taxon>Aves</taxon>
        <taxon>Neognathae</taxon>
        <taxon>Neoaves</taxon>
        <taxon>Telluraves</taxon>
        <taxon>Australaves</taxon>
        <taxon>Passeriformes</taxon>
        <taxon>Corvoidea</taxon>
        <taxon>Corvidae</taxon>
        <taxon>Corvus</taxon>
    </lineage>
</organism>
<dbReference type="SMART" id="SM00208">
    <property type="entry name" value="TNFR"/>
    <property type="match status" value="2"/>
</dbReference>
<gene>
    <name evidence="1" type="primary">TNFRSF18</name>
</gene>
<reference evidence="1" key="3">
    <citation type="submission" date="2025-09" db="UniProtKB">
        <authorList>
            <consortium name="Ensembl"/>
        </authorList>
    </citation>
    <scope>IDENTIFICATION</scope>
</reference>
<dbReference type="InterPro" id="IPR001368">
    <property type="entry name" value="TNFR/NGFR_Cys_rich_reg"/>
</dbReference>
<dbReference type="Gene3D" id="2.10.50.10">
    <property type="entry name" value="Tumor Necrosis Factor Receptor, subunit A, domain 2"/>
    <property type="match status" value="1"/>
</dbReference>
<keyword evidence="2" id="KW-1185">Reference proteome</keyword>
<proteinExistence type="predicted"/>
<accession>A0A8C3E2G5</accession>